<dbReference type="SUPFAM" id="SSF51556">
    <property type="entry name" value="Metallo-dependent hydrolases"/>
    <property type="match status" value="1"/>
</dbReference>
<dbReference type="STRING" id="1156395.DBT_2130"/>
<name>A0A1B9F3R0_9BACT</name>
<feature type="binding site" evidence="4">
    <location>
        <position position="175"/>
    </location>
    <ligand>
        <name>substrate</name>
    </ligand>
</feature>
<feature type="domain" description="Amidohydrolase-related" evidence="5">
    <location>
        <begin position="46"/>
        <end position="392"/>
    </location>
</feature>
<comment type="catalytic activity">
    <reaction evidence="4">
        <text>S-methyl-5'-thioadenosine + H2O + H(+) = S-methyl-5'-thioinosine + NH4(+)</text>
        <dbReference type="Rhea" id="RHEA:25025"/>
        <dbReference type="ChEBI" id="CHEBI:15377"/>
        <dbReference type="ChEBI" id="CHEBI:15378"/>
        <dbReference type="ChEBI" id="CHEBI:17509"/>
        <dbReference type="ChEBI" id="CHEBI:28938"/>
        <dbReference type="ChEBI" id="CHEBI:48595"/>
        <dbReference type="EC" id="3.5.4.31"/>
    </reaction>
</comment>
<feature type="binding site" evidence="4">
    <location>
        <position position="290"/>
    </location>
    <ligand>
        <name>substrate</name>
    </ligand>
</feature>
<comment type="catalytic activity">
    <reaction evidence="4">
        <text>S-adenosyl-L-homocysteine + H2O + H(+) = S-inosyl-L-homocysteine + NH4(+)</text>
        <dbReference type="Rhea" id="RHEA:20716"/>
        <dbReference type="ChEBI" id="CHEBI:15377"/>
        <dbReference type="ChEBI" id="CHEBI:15378"/>
        <dbReference type="ChEBI" id="CHEBI:28938"/>
        <dbReference type="ChEBI" id="CHEBI:57856"/>
        <dbReference type="ChEBI" id="CHEBI:57985"/>
        <dbReference type="EC" id="3.5.4.28"/>
    </reaction>
</comment>
<evidence type="ECO:0000256" key="4">
    <source>
        <dbReference type="HAMAP-Rule" id="MF_01281"/>
    </source>
</evidence>
<proteinExistence type="inferred from homology"/>
<dbReference type="SUPFAM" id="SSF51338">
    <property type="entry name" value="Composite domain of metallo-dependent hydrolases"/>
    <property type="match status" value="1"/>
</dbReference>
<comment type="caution">
    <text evidence="4">Lacks conserved residue(s) required for the propagation of feature annotation.</text>
</comment>
<feature type="binding site" evidence="4">
    <location>
        <position position="290"/>
    </location>
    <ligand>
        <name>Zn(2+)</name>
        <dbReference type="ChEBI" id="CHEBI:29105"/>
    </ligand>
</feature>
<dbReference type="Proteomes" id="UP000093080">
    <property type="component" value="Unassembled WGS sequence"/>
</dbReference>
<organism evidence="6 7">
    <name type="scientific">Dissulfuribacter thermophilus</name>
    <dbReference type="NCBI Taxonomy" id="1156395"/>
    <lineage>
        <taxon>Bacteria</taxon>
        <taxon>Pseudomonadati</taxon>
        <taxon>Thermodesulfobacteriota</taxon>
        <taxon>Dissulfuribacteria</taxon>
        <taxon>Dissulfuribacterales</taxon>
        <taxon>Dissulfuribacteraceae</taxon>
        <taxon>Dissulfuribacter</taxon>
    </lineage>
</organism>
<dbReference type="Gene3D" id="2.30.40.10">
    <property type="entry name" value="Urease, subunit C, domain 1"/>
    <property type="match status" value="1"/>
</dbReference>
<dbReference type="PATRIC" id="fig|1156395.6.peg.2155"/>
<sequence length="419" mass="45740">MEPDAPPIMDGAIVVSGDRIESVGPREEILGGYTAEKIIERPTGLIIPGLVNAHTHVPMTLFRGLADDLPLKTWLEEHIFPREAKLTPELVSIGAELACAEMIRSGTTSFIDMYLFEDTICEVVNRVGMRAWLGEGLFDFPSPAFPSGFDALKETERLIEKWGDNPFITITIDPHTPYTCSPELLRAARKLQEHTGAYVVIHLAETLWEDMEIKKRYGCTPAKHLDNLGLLGERTIAVHVVHPTEEDISLLGERGVRVVHCPESNLKLASGISPVKDMIEKGIKVLIGTDGAASNNNLNMLEEMSTAAKIAKGVVQDPTALPAKLVMKMATTLSGESLGVDGLGTLKPGAPADVVIIELDSPHLRPCYNPVSQVVYCAGQGDVSDVICGGRILMEEFALKTIDEKELFSRLKRALDEFI</sequence>
<dbReference type="InterPro" id="IPR023512">
    <property type="entry name" value="Deaminase_MtaD/DadD"/>
</dbReference>
<dbReference type="PANTHER" id="PTHR43794">
    <property type="entry name" value="AMINOHYDROLASE SSNA-RELATED"/>
    <property type="match status" value="1"/>
</dbReference>
<evidence type="ECO:0000256" key="3">
    <source>
        <dbReference type="ARBA" id="ARBA00022833"/>
    </source>
</evidence>
<keyword evidence="2 4" id="KW-0378">Hydrolase</keyword>
<dbReference type="Gene3D" id="3.20.20.140">
    <property type="entry name" value="Metal-dependent hydrolases"/>
    <property type="match status" value="1"/>
</dbReference>
<comment type="function">
    <text evidence="4">Catalyzes the deamination of 5-methylthioadenosine and S-adenosyl-L-homocysteine into 5-methylthioinosine and S-inosyl-L-homocysteine, respectively. Is also able to deaminate adenosine.</text>
</comment>
<reference evidence="6 7" key="1">
    <citation type="submission" date="2016-06" db="EMBL/GenBank/DDBJ databases">
        <title>Respiratory ammonification of nitrate coupled to the oxidation of elemental sulfur in deep-sea autotrophic thermophilic bacteria.</title>
        <authorList>
            <person name="Slobodkina G.B."/>
            <person name="Mardanov A.V."/>
            <person name="Ravin N.V."/>
            <person name="Frolova A.A."/>
            <person name="Viryasiv M.B."/>
            <person name="Chernyh N.A."/>
            <person name="Bonch-Osmolovskaya E.A."/>
            <person name="Slobodkin A.I."/>
        </authorList>
    </citation>
    <scope>NUCLEOTIDE SEQUENCE [LARGE SCALE GENOMIC DNA]</scope>
    <source>
        <strain evidence="6 7">S69</strain>
    </source>
</reference>
<dbReference type="EC" id="3.5.4.28" evidence="4"/>
<comment type="similarity">
    <text evidence="4">Belongs to the metallo-dependent hydrolases superfamily. MTA/SAH deaminase family.</text>
</comment>
<keyword evidence="1 4" id="KW-0479">Metal-binding</keyword>
<feature type="binding site" evidence="4">
    <location>
        <position position="83"/>
    </location>
    <ligand>
        <name>substrate</name>
    </ligand>
</feature>
<dbReference type="AlphaFoldDB" id="A0A1B9F3R0"/>
<accession>A0A1B9F3R0</accession>
<protein>
    <recommendedName>
        <fullName evidence="4">5-methylthioadenosine/S-adenosylhomocysteine deaminase</fullName>
        <shortName evidence="4">MTA/SAH deaminase</shortName>
        <ecNumber evidence="4">3.5.4.28</ecNumber>
        <ecNumber evidence="4">3.5.4.31</ecNumber>
    </recommendedName>
</protein>
<comment type="cofactor">
    <cofactor evidence="4">
        <name>Zn(2+)</name>
        <dbReference type="ChEBI" id="CHEBI:29105"/>
    </cofactor>
    <text evidence="4">Binds 1 zinc ion per subunit.</text>
</comment>
<feature type="binding site" evidence="4">
    <location>
        <position position="56"/>
    </location>
    <ligand>
        <name>Zn(2+)</name>
        <dbReference type="ChEBI" id="CHEBI:29105"/>
    </ligand>
</feature>
<feature type="binding site" evidence="4">
    <location>
        <position position="54"/>
    </location>
    <ligand>
        <name>Zn(2+)</name>
        <dbReference type="ChEBI" id="CHEBI:29105"/>
    </ligand>
</feature>
<evidence type="ECO:0000256" key="2">
    <source>
        <dbReference type="ARBA" id="ARBA00022801"/>
    </source>
</evidence>
<dbReference type="HAMAP" id="MF_01281">
    <property type="entry name" value="MTA_SAH_deamin"/>
    <property type="match status" value="1"/>
</dbReference>
<comment type="caution">
    <text evidence="6">The sequence shown here is derived from an EMBL/GenBank/DDBJ whole genome shotgun (WGS) entry which is preliminary data.</text>
</comment>
<dbReference type="EMBL" id="MAGO01000012">
    <property type="protein sequence ID" value="OCC14401.1"/>
    <property type="molecule type" value="Genomic_DNA"/>
</dbReference>
<dbReference type="GO" id="GO:0046872">
    <property type="term" value="F:metal ion binding"/>
    <property type="evidence" value="ECO:0007669"/>
    <property type="project" value="UniProtKB-KW"/>
</dbReference>
<dbReference type="InterPro" id="IPR011059">
    <property type="entry name" value="Metal-dep_hydrolase_composite"/>
</dbReference>
<dbReference type="GO" id="GO:0090614">
    <property type="term" value="F:5'-methylthioadenosine deaminase activity"/>
    <property type="evidence" value="ECO:0007669"/>
    <property type="project" value="UniProtKB-UniRule"/>
</dbReference>
<dbReference type="InterPro" id="IPR006680">
    <property type="entry name" value="Amidohydro-rel"/>
</dbReference>
<evidence type="ECO:0000313" key="6">
    <source>
        <dbReference type="EMBL" id="OCC14401.1"/>
    </source>
</evidence>
<dbReference type="PANTHER" id="PTHR43794:SF11">
    <property type="entry name" value="AMIDOHYDROLASE-RELATED DOMAIN-CONTAINING PROTEIN"/>
    <property type="match status" value="1"/>
</dbReference>
<dbReference type="InterPro" id="IPR050287">
    <property type="entry name" value="MTA/SAH_deaminase"/>
</dbReference>
<feature type="binding site" evidence="4">
    <location>
        <position position="205"/>
    </location>
    <ligand>
        <name>substrate</name>
    </ligand>
</feature>
<evidence type="ECO:0000259" key="5">
    <source>
        <dbReference type="Pfam" id="PF01979"/>
    </source>
</evidence>
<dbReference type="CDD" id="cd01298">
    <property type="entry name" value="ATZ_TRZ_like"/>
    <property type="match status" value="1"/>
</dbReference>
<feature type="binding site" evidence="4">
    <location>
        <position position="202"/>
    </location>
    <ligand>
        <name>Zn(2+)</name>
        <dbReference type="ChEBI" id="CHEBI:29105"/>
    </ligand>
</feature>
<dbReference type="EC" id="3.5.4.31" evidence="4"/>
<keyword evidence="3 4" id="KW-0862">Zinc</keyword>
<evidence type="ECO:0000313" key="7">
    <source>
        <dbReference type="Proteomes" id="UP000093080"/>
    </source>
</evidence>
<gene>
    <name evidence="4" type="primary">mtaD</name>
    <name evidence="6" type="ORF">DBT_2130</name>
</gene>
<dbReference type="Pfam" id="PF01979">
    <property type="entry name" value="Amidohydro_1"/>
    <property type="match status" value="1"/>
</dbReference>
<keyword evidence="7" id="KW-1185">Reference proteome</keyword>
<dbReference type="GO" id="GO:0050270">
    <property type="term" value="F:S-adenosylhomocysteine deaminase activity"/>
    <property type="evidence" value="ECO:0007669"/>
    <property type="project" value="UniProtKB-UniRule"/>
</dbReference>
<evidence type="ECO:0000256" key="1">
    <source>
        <dbReference type="ARBA" id="ARBA00022723"/>
    </source>
</evidence>
<dbReference type="FunFam" id="3.20.20.140:FF:000014">
    <property type="entry name" value="5-methylthioadenosine/S-adenosylhomocysteine deaminase"/>
    <property type="match status" value="1"/>
</dbReference>
<dbReference type="InterPro" id="IPR032466">
    <property type="entry name" value="Metal_Hydrolase"/>
</dbReference>